<dbReference type="InterPro" id="IPR011600">
    <property type="entry name" value="Pept_C14_caspase"/>
</dbReference>
<reference evidence="10 11" key="1">
    <citation type="submission" date="2020-11" db="EMBL/GenBank/DDBJ databases">
        <authorList>
            <person name="Wallbank WR R."/>
            <person name="Pardo Diaz C."/>
            <person name="Kozak K."/>
            <person name="Martin S."/>
            <person name="Jiggins C."/>
            <person name="Moest M."/>
            <person name="Warren A I."/>
            <person name="Generalovic N T."/>
            <person name="Byers J.R.P. K."/>
            <person name="Montejo-Kovacevich G."/>
            <person name="Yen C E."/>
        </authorList>
    </citation>
    <scope>NUCLEOTIDE SEQUENCE [LARGE SCALE GENOMIC DNA]</scope>
</reference>
<evidence type="ECO:0000259" key="8">
    <source>
        <dbReference type="PROSITE" id="PS50207"/>
    </source>
</evidence>
<dbReference type="InterPro" id="IPR029030">
    <property type="entry name" value="Caspase-like_dom_sf"/>
</dbReference>
<dbReference type="FunFam" id="3.40.50.1460:FF:000001">
    <property type="entry name" value="Caspase-3 preproprotein"/>
    <property type="match status" value="1"/>
</dbReference>
<evidence type="ECO:0000256" key="2">
    <source>
        <dbReference type="ARBA" id="ARBA00022670"/>
    </source>
</evidence>
<evidence type="ECO:0000313" key="10">
    <source>
        <dbReference type="EMBL" id="CAD7084913.1"/>
    </source>
</evidence>
<keyword evidence="6" id="KW-0865">Zymogen</keyword>
<dbReference type="InterPro" id="IPR002398">
    <property type="entry name" value="Pept_C14"/>
</dbReference>
<dbReference type="Gene3D" id="3.40.50.1460">
    <property type="match status" value="1"/>
</dbReference>
<gene>
    <name evidence="10" type="ORF">HERILL_LOCUS7786</name>
</gene>
<dbReference type="OrthoDB" id="6116485at2759"/>
<feature type="domain" description="Caspase family p10" evidence="8">
    <location>
        <begin position="228"/>
        <end position="325"/>
    </location>
</feature>
<keyword evidence="4" id="KW-0378">Hydrolase</keyword>
<dbReference type="GO" id="GO:0045751">
    <property type="term" value="P:negative regulation of Toll signaling pathway"/>
    <property type="evidence" value="ECO:0007669"/>
    <property type="project" value="UniProtKB-ARBA"/>
</dbReference>
<feature type="domain" description="Caspase family p20" evidence="9">
    <location>
        <begin position="88"/>
        <end position="209"/>
    </location>
</feature>
<dbReference type="PANTHER" id="PTHR10454:SF232">
    <property type="entry name" value="AT03047P-RELATED"/>
    <property type="match status" value="1"/>
</dbReference>
<accession>A0A7R8UQS1</accession>
<dbReference type="GO" id="GO:0004197">
    <property type="term" value="F:cysteine-type endopeptidase activity"/>
    <property type="evidence" value="ECO:0007669"/>
    <property type="project" value="InterPro"/>
</dbReference>
<dbReference type="GO" id="GO:0043525">
    <property type="term" value="P:positive regulation of neuron apoptotic process"/>
    <property type="evidence" value="ECO:0007669"/>
    <property type="project" value="TreeGrafter"/>
</dbReference>
<dbReference type="PANTHER" id="PTHR10454">
    <property type="entry name" value="CASPASE"/>
    <property type="match status" value="1"/>
</dbReference>
<dbReference type="OMA" id="KEDHTES"/>
<dbReference type="GO" id="GO:0045476">
    <property type="term" value="P:nurse cell apoptotic process"/>
    <property type="evidence" value="ECO:0007669"/>
    <property type="project" value="UniProtKB-ARBA"/>
</dbReference>
<dbReference type="GO" id="GO:0005737">
    <property type="term" value="C:cytoplasm"/>
    <property type="evidence" value="ECO:0007669"/>
    <property type="project" value="TreeGrafter"/>
</dbReference>
<evidence type="ECO:0000256" key="7">
    <source>
        <dbReference type="RuleBase" id="RU003971"/>
    </source>
</evidence>
<dbReference type="EMBL" id="LR899011">
    <property type="protein sequence ID" value="CAD7084913.1"/>
    <property type="molecule type" value="Genomic_DNA"/>
</dbReference>
<dbReference type="GO" id="GO:0006508">
    <property type="term" value="P:proteolysis"/>
    <property type="evidence" value="ECO:0007669"/>
    <property type="project" value="UniProtKB-KW"/>
</dbReference>
<dbReference type="PROSITE" id="PS50207">
    <property type="entry name" value="CASPASE_P10"/>
    <property type="match status" value="1"/>
</dbReference>
<dbReference type="SUPFAM" id="SSF52129">
    <property type="entry name" value="Caspase-like"/>
    <property type="match status" value="1"/>
</dbReference>
<proteinExistence type="inferred from homology"/>
<dbReference type="PROSITE" id="PS50208">
    <property type="entry name" value="CASPASE_P20"/>
    <property type="match status" value="1"/>
</dbReference>
<sequence length="334" mass="37668">MYIHIISTVRNSVKQIISIGNTTICLQSIRDNSNISVSPMCLSMKYFGLFKKKKKTPKVKADAADGGGKTIVIPQPAGTDEYDINHSKAGVAIIFNHKHIKGQATRNGTEQDRDRLESALKLYGFDVSVYNDLTFDEVTNTLEKAAQQDYSNVNCLCITLLSHGLPGQVFASDTYYPVEFLWDRFLGDKCPTLVGKPKLFFIQACRGTNLDAGVNIMFRSMPTETAQLTYTIPSKADLLIMYSTYEGDYSWRNSTNGSWFIQSLCLELEAAAQEDDVELIYLLTSVARRVAYDYQSNVPNDQSMNEMKQMPTYMSTLTKVFYLKKKPDEDEEED</sequence>
<keyword evidence="5" id="KW-0788">Thiol protease</keyword>
<evidence type="ECO:0000256" key="3">
    <source>
        <dbReference type="ARBA" id="ARBA00022703"/>
    </source>
</evidence>
<keyword evidence="3" id="KW-0053">Apoptosis</keyword>
<evidence type="ECO:0000256" key="6">
    <source>
        <dbReference type="ARBA" id="ARBA00023145"/>
    </source>
</evidence>
<dbReference type="FunCoup" id="A0A7R8UQS1">
    <property type="interactions" value="13"/>
</dbReference>
<dbReference type="Pfam" id="PF00656">
    <property type="entry name" value="Peptidase_C14"/>
    <property type="match status" value="1"/>
</dbReference>
<dbReference type="InParanoid" id="A0A7R8UQS1"/>
<keyword evidence="2" id="KW-0645">Protease</keyword>
<dbReference type="SMART" id="SM00115">
    <property type="entry name" value="CASc"/>
    <property type="match status" value="1"/>
</dbReference>
<name>A0A7R8UQS1_HERIL</name>
<dbReference type="GO" id="GO:1990525">
    <property type="term" value="F:BIR domain binding"/>
    <property type="evidence" value="ECO:0007669"/>
    <property type="project" value="UniProtKB-ARBA"/>
</dbReference>
<evidence type="ECO:0000256" key="1">
    <source>
        <dbReference type="ARBA" id="ARBA00010134"/>
    </source>
</evidence>
<dbReference type="PROSITE" id="PS01122">
    <property type="entry name" value="CASPASE_CYS"/>
    <property type="match status" value="1"/>
</dbReference>
<dbReference type="GO" id="GO:0016322">
    <property type="term" value="P:neuron remodeling"/>
    <property type="evidence" value="ECO:0007669"/>
    <property type="project" value="UniProtKB-ARBA"/>
</dbReference>
<dbReference type="AlphaFoldDB" id="A0A7R8UQS1"/>
<evidence type="ECO:0000256" key="4">
    <source>
        <dbReference type="ARBA" id="ARBA00022801"/>
    </source>
</evidence>
<comment type="similarity">
    <text evidence="1 7">Belongs to the peptidase C14A family.</text>
</comment>
<organism evidence="10 11">
    <name type="scientific">Hermetia illucens</name>
    <name type="common">Black soldier fly</name>
    <dbReference type="NCBI Taxonomy" id="343691"/>
    <lineage>
        <taxon>Eukaryota</taxon>
        <taxon>Metazoa</taxon>
        <taxon>Ecdysozoa</taxon>
        <taxon>Arthropoda</taxon>
        <taxon>Hexapoda</taxon>
        <taxon>Insecta</taxon>
        <taxon>Pterygota</taxon>
        <taxon>Neoptera</taxon>
        <taxon>Endopterygota</taxon>
        <taxon>Diptera</taxon>
        <taxon>Brachycera</taxon>
        <taxon>Stratiomyomorpha</taxon>
        <taxon>Stratiomyidae</taxon>
        <taxon>Hermetiinae</taxon>
        <taxon>Hermetia</taxon>
    </lineage>
</organism>
<dbReference type="CDD" id="cd00032">
    <property type="entry name" value="CASc"/>
    <property type="match status" value="1"/>
</dbReference>
<keyword evidence="11" id="KW-1185">Reference proteome</keyword>
<dbReference type="InterPro" id="IPR002138">
    <property type="entry name" value="Pept_C14_p10"/>
</dbReference>
<dbReference type="PRINTS" id="PR00376">
    <property type="entry name" value="IL1BCENZYME"/>
</dbReference>
<protein>
    <recommendedName>
        <fullName evidence="12">Caspase-1</fullName>
    </recommendedName>
</protein>
<dbReference type="InterPro" id="IPR015917">
    <property type="entry name" value="Pept_C14A"/>
</dbReference>
<evidence type="ECO:0000259" key="9">
    <source>
        <dbReference type="PROSITE" id="PS50208"/>
    </source>
</evidence>
<dbReference type="InterPro" id="IPR033139">
    <property type="entry name" value="Caspase_cys_AS"/>
</dbReference>
<evidence type="ECO:0000256" key="5">
    <source>
        <dbReference type="ARBA" id="ARBA00022807"/>
    </source>
</evidence>
<evidence type="ECO:0008006" key="12">
    <source>
        <dbReference type="Google" id="ProtNLM"/>
    </source>
</evidence>
<evidence type="ECO:0000313" key="11">
    <source>
        <dbReference type="Proteomes" id="UP000594454"/>
    </source>
</evidence>
<dbReference type="InterPro" id="IPR001309">
    <property type="entry name" value="Pept_C14_p20"/>
</dbReference>
<dbReference type="Proteomes" id="UP000594454">
    <property type="component" value="Chromosome 3"/>
</dbReference>